<dbReference type="AlphaFoldDB" id="A0AAV5T5P8"/>
<proteinExistence type="predicted"/>
<accession>A0AAV5T5P8</accession>
<sequence length="221" mass="24854">MLGAACCRHASTLAGAAAIRASVTTRMARASGLVLVSGRCVLIGGGASLSWKQPTQTRMSMFYAVVAATDDPWLLVPNARMEDTRRKYTGIWRILRMPITVLEAIWTTTRLTLRCVSLFILLVPLASVYPLACRGERIERAWWTAYIWALQTASPTFIKLGQWLSTRRDVFSKTFCDRLSVLHTKTRKTRYFRDCEKTLDEVFGEGFTARHKSSVLSSIEP</sequence>
<dbReference type="Proteomes" id="UP001432027">
    <property type="component" value="Unassembled WGS sequence"/>
</dbReference>
<comment type="caution">
    <text evidence="1">The sequence shown here is derived from an EMBL/GenBank/DDBJ whole genome shotgun (WGS) entry which is preliminary data.</text>
</comment>
<evidence type="ECO:0008006" key="3">
    <source>
        <dbReference type="Google" id="ProtNLM"/>
    </source>
</evidence>
<reference evidence="1" key="1">
    <citation type="submission" date="2023-10" db="EMBL/GenBank/DDBJ databases">
        <title>Genome assembly of Pristionchus species.</title>
        <authorList>
            <person name="Yoshida K."/>
            <person name="Sommer R.J."/>
        </authorList>
    </citation>
    <scope>NUCLEOTIDE SEQUENCE</scope>
    <source>
        <strain evidence="1">RS0144</strain>
    </source>
</reference>
<dbReference type="PANTHER" id="PTHR45890">
    <property type="entry name" value="AARF DOMAIN CONTAINING KINASE 2 (PREDICTED)"/>
    <property type="match status" value="1"/>
</dbReference>
<dbReference type="GO" id="GO:0005739">
    <property type="term" value="C:mitochondrion"/>
    <property type="evidence" value="ECO:0007669"/>
    <property type="project" value="TreeGrafter"/>
</dbReference>
<organism evidence="1 2">
    <name type="scientific">Pristionchus entomophagus</name>
    <dbReference type="NCBI Taxonomy" id="358040"/>
    <lineage>
        <taxon>Eukaryota</taxon>
        <taxon>Metazoa</taxon>
        <taxon>Ecdysozoa</taxon>
        <taxon>Nematoda</taxon>
        <taxon>Chromadorea</taxon>
        <taxon>Rhabditida</taxon>
        <taxon>Rhabditina</taxon>
        <taxon>Diplogasteromorpha</taxon>
        <taxon>Diplogasteroidea</taxon>
        <taxon>Neodiplogasteridae</taxon>
        <taxon>Pristionchus</taxon>
    </lineage>
</organism>
<name>A0AAV5T5P8_9BILA</name>
<protein>
    <recommendedName>
        <fullName evidence="3">G protein-coupled receptor</fullName>
    </recommendedName>
</protein>
<gene>
    <name evidence="1" type="ORF">PENTCL1PPCAC_12605</name>
</gene>
<evidence type="ECO:0000313" key="2">
    <source>
        <dbReference type="Proteomes" id="UP001432027"/>
    </source>
</evidence>
<evidence type="ECO:0000313" key="1">
    <source>
        <dbReference type="EMBL" id="GMS90430.1"/>
    </source>
</evidence>
<dbReference type="EMBL" id="BTSX01000003">
    <property type="protein sequence ID" value="GMS90430.1"/>
    <property type="molecule type" value="Genomic_DNA"/>
</dbReference>
<feature type="non-terminal residue" evidence="1">
    <location>
        <position position="221"/>
    </location>
</feature>
<dbReference type="PANTHER" id="PTHR45890:SF1">
    <property type="entry name" value="AARF DOMAIN CONTAINING KINASE 2"/>
    <property type="match status" value="1"/>
</dbReference>
<dbReference type="InterPro" id="IPR052402">
    <property type="entry name" value="ADCK_kinase"/>
</dbReference>
<keyword evidence="2" id="KW-1185">Reference proteome</keyword>